<dbReference type="RefSeq" id="WP_083644893.1">
    <property type="nucleotide sequence ID" value="NZ_AMRU01000007.1"/>
</dbReference>
<dbReference type="EMBL" id="CP016359">
    <property type="protein sequence ID" value="APU69201.1"/>
    <property type="molecule type" value="Genomic_DNA"/>
</dbReference>
<dbReference type="KEGG" id="gfl:GRFL_2477"/>
<gene>
    <name evidence="1" type="ORF">GRFL_2477</name>
</gene>
<evidence type="ECO:0000313" key="1">
    <source>
        <dbReference type="EMBL" id="APU69201.1"/>
    </source>
</evidence>
<reference evidence="1 2" key="1">
    <citation type="submission" date="2016-07" db="EMBL/GenBank/DDBJ databases">
        <title>Multi-omics approach to identify versatile polysaccharide utilization systems of a marine flavobacterium Gramella flava.</title>
        <authorList>
            <person name="Tang K."/>
        </authorList>
    </citation>
    <scope>NUCLEOTIDE SEQUENCE [LARGE SCALE GENOMIC DNA]</scope>
    <source>
        <strain evidence="1 2">JLT2011</strain>
    </source>
</reference>
<protein>
    <submittedName>
        <fullName evidence="1">Uncharacterized protein</fullName>
    </submittedName>
</protein>
<name>A0A1L7I6I3_9FLAO</name>
<keyword evidence="2" id="KW-1185">Reference proteome</keyword>
<accession>A0A1L7I6I3</accession>
<proteinExistence type="predicted"/>
<organism evidence="1 2">
    <name type="scientific">Christiangramia flava JLT2011</name>
    <dbReference type="NCBI Taxonomy" id="1229726"/>
    <lineage>
        <taxon>Bacteria</taxon>
        <taxon>Pseudomonadati</taxon>
        <taxon>Bacteroidota</taxon>
        <taxon>Flavobacteriia</taxon>
        <taxon>Flavobacteriales</taxon>
        <taxon>Flavobacteriaceae</taxon>
        <taxon>Christiangramia</taxon>
    </lineage>
</organism>
<dbReference type="STRING" id="1229726.GRFL_2477"/>
<sequence length="68" mass="7803">MSENATENQPVKNKNIWNLVLGILFLGYGAFRLWQKTQMEETDTFGVLLSLVLIGIGIYDLYKYFKGV</sequence>
<evidence type="ECO:0000313" key="2">
    <source>
        <dbReference type="Proteomes" id="UP000186230"/>
    </source>
</evidence>
<dbReference type="Proteomes" id="UP000186230">
    <property type="component" value="Chromosome"/>
</dbReference>
<dbReference type="OrthoDB" id="1452661at2"/>
<dbReference type="AlphaFoldDB" id="A0A1L7I6I3"/>